<dbReference type="Proteomes" id="UP001179614">
    <property type="component" value="Chromosome"/>
</dbReference>
<proteinExistence type="inferred from homology"/>
<accession>A0ABY7MSK9</accession>
<dbReference type="PRINTS" id="PR00956">
    <property type="entry name" value="FLGMOTORFLIN"/>
</dbReference>
<name>A0ABY7MSK9_9BRAD</name>
<dbReference type="PANTHER" id="PTHR30034">
    <property type="entry name" value="FLAGELLAR MOTOR SWITCH PROTEIN FLIM"/>
    <property type="match status" value="1"/>
</dbReference>
<dbReference type="Pfam" id="PF01052">
    <property type="entry name" value="FliMN_C"/>
    <property type="match status" value="1"/>
</dbReference>
<reference evidence="4" key="1">
    <citation type="submission" date="2021-12" db="EMBL/GenBank/DDBJ databases">
        <title>Bradyrhizobium xenonodulans sp. nov.</title>
        <authorList>
            <person name="Claassens R."/>
            <person name="Venter S.N."/>
            <person name="Beukes C.W."/>
            <person name="Stepkowski T."/>
            <person name="Steenkamp E.T."/>
        </authorList>
    </citation>
    <scope>NUCLEOTIDE SEQUENCE</scope>
    <source>
        <strain evidence="4">14AB</strain>
    </source>
</reference>
<dbReference type="InterPro" id="IPR001172">
    <property type="entry name" value="FliN_T3SS_HrcQb"/>
</dbReference>
<sequence length="354" mass="37823">MNVRASPPLAGSPVRSAIRYEPSTCLAQAQLALLNAAATRRRPFVAELGGKPLEIAVIGLESTTRDPEPLCHFGLGSGPVRSILSLPQSLVEQLVAVIQDGLGLPDEPLRSLLIELALSGLLDAFDVQFAIPTPLEPVVAPPRDFDRVMLAIHWSDWRGPAWLHVPRSGGGRQLSAIVDLLKRMPEAAASMDRLPLCLGFEIGTTPLPVALLSSLRPGDVILVQTNRLAVGEVLVALTNIAANADLAGRTATLRGRFAARHALGMETTMNEADDVKASSATLDQIEVTLTFELGRRTVDLRTLRAMAPGHTFDLGRDPEGPVDILANGRTIGSGEIVRIGDTLGVRATRLFLHD</sequence>
<evidence type="ECO:0000259" key="2">
    <source>
        <dbReference type="Pfam" id="PF01052"/>
    </source>
</evidence>
<dbReference type="InterPro" id="IPR013385">
    <property type="entry name" value="T3SS_SpaO/YscQ/SpaO"/>
</dbReference>
<dbReference type="Pfam" id="PF26304">
    <property type="entry name" value="FliMN_C_rel"/>
    <property type="match status" value="1"/>
</dbReference>
<gene>
    <name evidence="4" type="primary">sctQ</name>
    <name evidence="4" type="ORF">I3J27_13375</name>
</gene>
<comment type="similarity">
    <text evidence="1">Belongs to the FliN/MopA/SpaO family.</text>
</comment>
<dbReference type="InterPro" id="IPR036429">
    <property type="entry name" value="SpoA-like_sf"/>
</dbReference>
<dbReference type="PANTHER" id="PTHR30034:SF6">
    <property type="entry name" value="YOP PROTEINS TRANSLOCATION PROTEIN Q"/>
    <property type="match status" value="1"/>
</dbReference>
<feature type="domain" description="SpaO FliM/N C-terminal related" evidence="3">
    <location>
        <begin position="192"/>
        <end position="228"/>
    </location>
</feature>
<protein>
    <submittedName>
        <fullName evidence="4">Type III secretion system cytoplasmic ring protein SctQ</fullName>
    </submittedName>
</protein>
<dbReference type="EMBL" id="CP089391">
    <property type="protein sequence ID" value="WBL81360.1"/>
    <property type="molecule type" value="Genomic_DNA"/>
</dbReference>
<dbReference type="SUPFAM" id="SSF101801">
    <property type="entry name" value="Surface presentation of antigens (SPOA)"/>
    <property type="match status" value="1"/>
</dbReference>
<dbReference type="RefSeq" id="WP_270169869.1">
    <property type="nucleotide sequence ID" value="NZ_CP089391.1"/>
</dbReference>
<dbReference type="InterPro" id="IPR001543">
    <property type="entry name" value="FliN-like_C"/>
</dbReference>
<keyword evidence="5" id="KW-1185">Reference proteome</keyword>
<evidence type="ECO:0000256" key="1">
    <source>
        <dbReference type="ARBA" id="ARBA00009226"/>
    </source>
</evidence>
<feature type="domain" description="Flagellar motor switch protein FliN-like C-terminal" evidence="2">
    <location>
        <begin position="282"/>
        <end position="350"/>
    </location>
</feature>
<dbReference type="InterPro" id="IPR058805">
    <property type="entry name" value="SpaO_FliMN_C_rel"/>
</dbReference>
<evidence type="ECO:0000313" key="5">
    <source>
        <dbReference type="Proteomes" id="UP001179614"/>
    </source>
</evidence>
<evidence type="ECO:0000259" key="3">
    <source>
        <dbReference type="Pfam" id="PF26304"/>
    </source>
</evidence>
<organism evidence="4 5">
    <name type="scientific">Bradyrhizobium xenonodulans</name>
    <dbReference type="NCBI Taxonomy" id="2736875"/>
    <lineage>
        <taxon>Bacteria</taxon>
        <taxon>Pseudomonadati</taxon>
        <taxon>Pseudomonadota</taxon>
        <taxon>Alphaproteobacteria</taxon>
        <taxon>Hyphomicrobiales</taxon>
        <taxon>Nitrobacteraceae</taxon>
        <taxon>Bradyrhizobium</taxon>
    </lineage>
</organism>
<evidence type="ECO:0000313" key="4">
    <source>
        <dbReference type="EMBL" id="WBL81360.1"/>
    </source>
</evidence>
<dbReference type="NCBIfam" id="TIGR02551">
    <property type="entry name" value="SpaO_YscQ"/>
    <property type="match status" value="1"/>
</dbReference>
<dbReference type="Gene3D" id="2.30.330.10">
    <property type="entry name" value="SpoA-like"/>
    <property type="match status" value="1"/>
</dbReference>